<proteinExistence type="predicted"/>
<protein>
    <recommendedName>
        <fullName evidence="3">Mce-associated membrane protein</fullName>
    </recommendedName>
</protein>
<evidence type="ECO:0000313" key="2">
    <source>
        <dbReference type="Proteomes" id="UP001499967"/>
    </source>
</evidence>
<accession>A0ABN1PX81</accession>
<dbReference type="RefSeq" id="WP_343941536.1">
    <property type="nucleotide sequence ID" value="NZ_BAAAHP010000072.1"/>
</dbReference>
<evidence type="ECO:0008006" key="3">
    <source>
        <dbReference type="Google" id="ProtNLM"/>
    </source>
</evidence>
<evidence type="ECO:0000313" key="1">
    <source>
        <dbReference type="EMBL" id="GAA0934643.1"/>
    </source>
</evidence>
<sequence length="174" mass="18476">MTRTATAVVAIVLAAVVIVGGAAALASRGRAAVPELPNQGVGSDEVELSAGAAADPNAEAVREQLQRHYDAINARNYMQWRATVVPARAAALGEKEWQEAYSTTRDGSIRVDRIDPDPEGGLLVRVRFISMQSPENAPADLRVERICWRSTLPMRGTPPLIDVTGGGSSGREAC</sequence>
<dbReference type="EMBL" id="BAAAHP010000072">
    <property type="protein sequence ID" value="GAA0934643.1"/>
    <property type="molecule type" value="Genomic_DNA"/>
</dbReference>
<dbReference type="Proteomes" id="UP001499967">
    <property type="component" value="Unassembled WGS sequence"/>
</dbReference>
<keyword evidence="2" id="KW-1185">Reference proteome</keyword>
<name>A0ABN1PX81_9PSEU</name>
<organism evidence="1 2">
    <name type="scientific">Pseudonocardia zijingensis</name>
    <dbReference type="NCBI Taxonomy" id="153376"/>
    <lineage>
        <taxon>Bacteria</taxon>
        <taxon>Bacillati</taxon>
        <taxon>Actinomycetota</taxon>
        <taxon>Actinomycetes</taxon>
        <taxon>Pseudonocardiales</taxon>
        <taxon>Pseudonocardiaceae</taxon>
        <taxon>Pseudonocardia</taxon>
    </lineage>
</organism>
<comment type="caution">
    <text evidence="1">The sequence shown here is derived from an EMBL/GenBank/DDBJ whole genome shotgun (WGS) entry which is preliminary data.</text>
</comment>
<gene>
    <name evidence="1" type="ORF">GCM10009559_25420</name>
</gene>
<reference evidence="1 2" key="1">
    <citation type="journal article" date="2019" name="Int. J. Syst. Evol. Microbiol.">
        <title>The Global Catalogue of Microorganisms (GCM) 10K type strain sequencing project: providing services to taxonomists for standard genome sequencing and annotation.</title>
        <authorList>
            <consortium name="The Broad Institute Genomics Platform"/>
            <consortium name="The Broad Institute Genome Sequencing Center for Infectious Disease"/>
            <person name="Wu L."/>
            <person name="Ma J."/>
        </authorList>
    </citation>
    <scope>NUCLEOTIDE SEQUENCE [LARGE SCALE GENOMIC DNA]</scope>
    <source>
        <strain evidence="1 2">JCM 11117</strain>
    </source>
</reference>